<dbReference type="PANTHER" id="PTHR24253:SF171">
    <property type="entry name" value="SERINE PROTEASE 56-LIKE"/>
    <property type="match status" value="1"/>
</dbReference>
<evidence type="ECO:0000256" key="3">
    <source>
        <dbReference type="ARBA" id="ARBA00022801"/>
    </source>
</evidence>
<dbReference type="CDD" id="cd00190">
    <property type="entry name" value="Tryp_SPc"/>
    <property type="match status" value="1"/>
</dbReference>
<dbReference type="PROSITE" id="PS00135">
    <property type="entry name" value="TRYPSIN_SER"/>
    <property type="match status" value="1"/>
</dbReference>
<evidence type="ECO:0000256" key="1">
    <source>
        <dbReference type="ARBA" id="ARBA00022670"/>
    </source>
</evidence>
<reference evidence="7" key="2">
    <citation type="submission" date="2025-09" db="UniProtKB">
        <authorList>
            <consortium name="Ensembl"/>
        </authorList>
    </citation>
    <scope>IDENTIFICATION</scope>
</reference>
<dbReference type="Gene3D" id="2.40.10.10">
    <property type="entry name" value="Trypsin-like serine proteases"/>
    <property type="match status" value="1"/>
</dbReference>
<feature type="chain" id="PRO_5033990918" description="Peptidase S1 domain-containing protein" evidence="5">
    <location>
        <begin position="20"/>
        <end position="257"/>
    </location>
</feature>
<dbReference type="InterPro" id="IPR009003">
    <property type="entry name" value="Peptidase_S1_PA"/>
</dbReference>
<keyword evidence="2 5" id="KW-0732">Signal</keyword>
<dbReference type="InterPro" id="IPR001254">
    <property type="entry name" value="Trypsin_dom"/>
</dbReference>
<dbReference type="InterPro" id="IPR001314">
    <property type="entry name" value="Peptidase_S1A"/>
</dbReference>
<evidence type="ECO:0000259" key="6">
    <source>
        <dbReference type="PROSITE" id="PS50240"/>
    </source>
</evidence>
<evidence type="ECO:0000256" key="5">
    <source>
        <dbReference type="SAM" id="SignalP"/>
    </source>
</evidence>
<organism evidence="7 8">
    <name type="scientific">Oncorhynchus kisutch</name>
    <name type="common">Coho salmon</name>
    <name type="synonym">Salmo kisutch</name>
    <dbReference type="NCBI Taxonomy" id="8019"/>
    <lineage>
        <taxon>Eukaryota</taxon>
        <taxon>Metazoa</taxon>
        <taxon>Chordata</taxon>
        <taxon>Craniata</taxon>
        <taxon>Vertebrata</taxon>
        <taxon>Euteleostomi</taxon>
        <taxon>Actinopterygii</taxon>
        <taxon>Neopterygii</taxon>
        <taxon>Teleostei</taxon>
        <taxon>Protacanthopterygii</taxon>
        <taxon>Salmoniformes</taxon>
        <taxon>Salmonidae</taxon>
        <taxon>Salmoninae</taxon>
        <taxon>Oncorhynchus</taxon>
    </lineage>
</organism>
<dbReference type="Proteomes" id="UP000694557">
    <property type="component" value="Unassembled WGS sequence"/>
</dbReference>
<dbReference type="FunFam" id="2.40.10.10:FF:000024">
    <property type="entry name" value="Serine protease 53"/>
    <property type="match status" value="1"/>
</dbReference>
<keyword evidence="4" id="KW-1015">Disulfide bond</keyword>
<dbReference type="Ensembl" id="ENSOKIT00005024506.1">
    <property type="protein sequence ID" value="ENSOKIP00005023082.1"/>
    <property type="gene ID" value="ENSOKIG00005010117.1"/>
</dbReference>
<dbReference type="PROSITE" id="PS50240">
    <property type="entry name" value="TRYPSIN_DOM"/>
    <property type="match status" value="1"/>
</dbReference>
<keyword evidence="8" id="KW-1185">Reference proteome</keyword>
<feature type="signal peptide" evidence="5">
    <location>
        <begin position="1"/>
        <end position="19"/>
    </location>
</feature>
<evidence type="ECO:0000313" key="7">
    <source>
        <dbReference type="Ensembl" id="ENSOKIP00005023082.1"/>
    </source>
</evidence>
<dbReference type="InterPro" id="IPR043504">
    <property type="entry name" value="Peptidase_S1_PA_chymotrypsin"/>
</dbReference>
<dbReference type="PRINTS" id="PR00722">
    <property type="entry name" value="CHYMOTRYPSIN"/>
</dbReference>
<name>A0A8C7DQL0_ONCKI</name>
<dbReference type="GO" id="GO:0006508">
    <property type="term" value="P:proteolysis"/>
    <property type="evidence" value="ECO:0007669"/>
    <property type="project" value="UniProtKB-KW"/>
</dbReference>
<dbReference type="GO" id="GO:0004252">
    <property type="term" value="F:serine-type endopeptidase activity"/>
    <property type="evidence" value="ECO:0007669"/>
    <property type="project" value="InterPro"/>
</dbReference>
<proteinExistence type="predicted"/>
<dbReference type="SMART" id="SM00020">
    <property type="entry name" value="Tryp_SPc"/>
    <property type="match status" value="1"/>
</dbReference>
<evidence type="ECO:0000256" key="4">
    <source>
        <dbReference type="ARBA" id="ARBA00023157"/>
    </source>
</evidence>
<dbReference type="SUPFAM" id="SSF50494">
    <property type="entry name" value="Trypsin-like serine proteases"/>
    <property type="match status" value="1"/>
</dbReference>
<dbReference type="InterPro" id="IPR033116">
    <property type="entry name" value="TRYPSIN_SER"/>
</dbReference>
<keyword evidence="3" id="KW-0378">Hydrolase</keyword>
<dbReference type="AlphaFoldDB" id="A0A8C7DQL0"/>
<accession>A0A8C7DQL0</accession>
<dbReference type="GeneTree" id="ENSGT00940000163852"/>
<evidence type="ECO:0000313" key="8">
    <source>
        <dbReference type="Proteomes" id="UP000694557"/>
    </source>
</evidence>
<feature type="domain" description="Peptidase S1" evidence="6">
    <location>
        <begin position="27"/>
        <end position="247"/>
    </location>
</feature>
<dbReference type="Pfam" id="PF00089">
    <property type="entry name" value="Trypsin"/>
    <property type="match status" value="1"/>
</dbReference>
<reference evidence="7" key="1">
    <citation type="submission" date="2025-08" db="UniProtKB">
        <authorList>
            <consortium name="Ensembl"/>
        </authorList>
    </citation>
    <scope>IDENTIFICATION</scope>
</reference>
<sequence>MPNMEYLIPIISIFMLVCGTPPLNNRIVGGENAPAGSWPWQASLQTSDGHVCGGSLINKAWVMSAAHYPNGWNISLGLQTLEGINPNEVSRTVAEIIIHPSYNGLTKDNDIALLRLSSPVNFTNYIRPVCLAASDSVFNNGTDSWVTGWGNINEGVPLPSPQDLQEVEVSVVGNRQCDCLNGVGSITDNMLCAGDLGDSGGPMVIQQNSVWVQSGVVSWGQGCARPNLPGIYTRVSRYQSWIDTHIRTDKPVQRSNH</sequence>
<keyword evidence="1" id="KW-0645">Protease</keyword>
<dbReference type="PANTHER" id="PTHR24253">
    <property type="entry name" value="TRANSMEMBRANE PROTEASE SERINE"/>
    <property type="match status" value="1"/>
</dbReference>
<evidence type="ECO:0000256" key="2">
    <source>
        <dbReference type="ARBA" id="ARBA00022729"/>
    </source>
</evidence>
<protein>
    <recommendedName>
        <fullName evidence="6">Peptidase S1 domain-containing protein</fullName>
    </recommendedName>
</protein>